<name>A0A0H1B2U4_9EURO</name>
<evidence type="ECO:0000256" key="1">
    <source>
        <dbReference type="SAM" id="MobiDB-lite"/>
    </source>
</evidence>
<dbReference type="EMBL" id="LDEV01003498">
    <property type="protein sequence ID" value="KLJ05774.1"/>
    <property type="molecule type" value="Genomic_DNA"/>
</dbReference>
<reference evidence="3" key="1">
    <citation type="journal article" date="2015" name="PLoS Genet.">
        <title>The dynamic genome and transcriptome of the human fungal pathogen Blastomyces and close relative Emmonsia.</title>
        <authorList>
            <person name="Munoz J.F."/>
            <person name="Gauthier G.M."/>
            <person name="Desjardins C.A."/>
            <person name="Gallo J.E."/>
            <person name="Holder J."/>
            <person name="Sullivan T.D."/>
            <person name="Marty A.J."/>
            <person name="Carmen J.C."/>
            <person name="Chen Z."/>
            <person name="Ding L."/>
            <person name="Gujja S."/>
            <person name="Magrini V."/>
            <person name="Misas E."/>
            <person name="Mitreva M."/>
            <person name="Priest M."/>
            <person name="Saif S."/>
            <person name="Whiston E.A."/>
            <person name="Young S."/>
            <person name="Zeng Q."/>
            <person name="Goldman W.E."/>
            <person name="Mardis E.R."/>
            <person name="Taylor J.W."/>
            <person name="McEwen J.G."/>
            <person name="Clay O.K."/>
            <person name="Klein B.S."/>
            <person name="Cuomo C.A."/>
        </authorList>
    </citation>
    <scope>NUCLEOTIDE SEQUENCE [LARGE SCALE GENOMIC DNA]</scope>
    <source>
        <strain evidence="3">UAMH 139</strain>
    </source>
</reference>
<keyword evidence="3" id="KW-1185">Reference proteome</keyword>
<gene>
    <name evidence="2" type="ORF">EMPG_10784</name>
</gene>
<accession>A0A0H1B2U4</accession>
<evidence type="ECO:0000313" key="2">
    <source>
        <dbReference type="EMBL" id="KLJ05774.1"/>
    </source>
</evidence>
<protein>
    <submittedName>
        <fullName evidence="2">Uncharacterized protein</fullName>
    </submittedName>
</protein>
<dbReference type="Proteomes" id="UP000053573">
    <property type="component" value="Unassembled WGS sequence"/>
</dbReference>
<organism evidence="2 3">
    <name type="scientific">Blastomyces silverae</name>
    <dbReference type="NCBI Taxonomy" id="2060906"/>
    <lineage>
        <taxon>Eukaryota</taxon>
        <taxon>Fungi</taxon>
        <taxon>Dikarya</taxon>
        <taxon>Ascomycota</taxon>
        <taxon>Pezizomycotina</taxon>
        <taxon>Eurotiomycetes</taxon>
        <taxon>Eurotiomycetidae</taxon>
        <taxon>Onygenales</taxon>
        <taxon>Ajellomycetaceae</taxon>
        <taxon>Blastomyces</taxon>
    </lineage>
</organism>
<dbReference type="AlphaFoldDB" id="A0A0H1B2U4"/>
<proteinExistence type="predicted"/>
<evidence type="ECO:0000313" key="3">
    <source>
        <dbReference type="Proteomes" id="UP000053573"/>
    </source>
</evidence>
<sequence length="132" mass="14280">MNSWPRSTKRSSGKRPLSPLRPTCGSQQITPSCSNGLMQISATVARISSTWKKRCGNSRFAKWAVMAASPPSSLALQQVLGALPVAMVVARLLLQKMMVVAMPRMIGVIMEMSAQGDTAKVELELCHHVSLT</sequence>
<comment type="caution">
    <text evidence="2">The sequence shown here is derived from an EMBL/GenBank/DDBJ whole genome shotgun (WGS) entry which is preliminary data.</text>
</comment>
<feature type="region of interest" description="Disordered" evidence="1">
    <location>
        <begin position="1"/>
        <end position="25"/>
    </location>
</feature>